<evidence type="ECO:0000259" key="10">
    <source>
        <dbReference type="PROSITE" id="PS51012"/>
    </source>
</evidence>
<keyword evidence="4 9" id="KW-1003">Cell membrane</keyword>
<feature type="transmembrane region" description="Helical" evidence="9">
    <location>
        <begin position="172"/>
        <end position="193"/>
    </location>
</feature>
<dbReference type="GO" id="GO:0015920">
    <property type="term" value="P:lipopolysaccharide transport"/>
    <property type="evidence" value="ECO:0007669"/>
    <property type="project" value="TreeGrafter"/>
</dbReference>
<dbReference type="Proteomes" id="UP000503004">
    <property type="component" value="Chromosome"/>
</dbReference>
<dbReference type="PANTHER" id="PTHR30413:SF8">
    <property type="entry name" value="TRANSPORT PERMEASE PROTEIN"/>
    <property type="match status" value="1"/>
</dbReference>
<keyword evidence="5" id="KW-0997">Cell inner membrane</keyword>
<name>A0A858QBN9_9GAMM</name>
<dbReference type="KEGG" id="metu:GNH96_15045"/>
<keyword evidence="12" id="KW-1185">Reference proteome</keyword>
<feature type="transmembrane region" description="Helical" evidence="9">
    <location>
        <begin position="135"/>
        <end position="160"/>
    </location>
</feature>
<feature type="domain" description="ABC transmembrane type-2" evidence="10">
    <location>
        <begin position="62"/>
        <end position="283"/>
    </location>
</feature>
<dbReference type="Pfam" id="PF01061">
    <property type="entry name" value="ABC2_membrane"/>
    <property type="match status" value="1"/>
</dbReference>
<dbReference type="InterPro" id="IPR000412">
    <property type="entry name" value="ABC_2_transport"/>
</dbReference>
<feature type="transmembrane region" description="Helical" evidence="9">
    <location>
        <begin position="61"/>
        <end position="83"/>
    </location>
</feature>
<evidence type="ECO:0000256" key="7">
    <source>
        <dbReference type="ARBA" id="ARBA00022989"/>
    </source>
</evidence>
<evidence type="ECO:0000256" key="6">
    <source>
        <dbReference type="ARBA" id="ARBA00022692"/>
    </source>
</evidence>
<evidence type="ECO:0000256" key="3">
    <source>
        <dbReference type="ARBA" id="ARBA00022448"/>
    </source>
</evidence>
<keyword evidence="3 9" id="KW-0813">Transport</keyword>
<feature type="transmembrane region" description="Helical" evidence="9">
    <location>
        <begin position="261"/>
        <end position="280"/>
    </location>
</feature>
<comment type="similarity">
    <text evidence="2 9">Belongs to the ABC-2 integral membrane protein family.</text>
</comment>
<evidence type="ECO:0000256" key="5">
    <source>
        <dbReference type="ARBA" id="ARBA00022519"/>
    </source>
</evidence>
<dbReference type="InterPro" id="IPR047817">
    <property type="entry name" value="ABC2_TM_bact-type"/>
</dbReference>
<dbReference type="GO" id="GO:0043190">
    <property type="term" value="C:ATP-binding cassette (ABC) transporter complex"/>
    <property type="evidence" value="ECO:0007669"/>
    <property type="project" value="InterPro"/>
</dbReference>
<reference evidence="12" key="1">
    <citation type="submission" date="2019-12" db="EMBL/GenBank/DDBJ databases">
        <authorList>
            <person name="Awala S.I."/>
            <person name="Rhee S.K."/>
        </authorList>
    </citation>
    <scope>NUCLEOTIDE SEQUENCE [LARGE SCALE GENOMIC DNA]</scope>
    <source>
        <strain evidence="12">IM1</strain>
    </source>
</reference>
<evidence type="ECO:0000256" key="9">
    <source>
        <dbReference type="RuleBase" id="RU361157"/>
    </source>
</evidence>
<proteinExistence type="inferred from homology"/>
<sequence length="291" mass="32780">MSTSIQNFTITTNSISVSSHPEIIIEAGKSERHYWRDVWRYRELFYFLAWRDILVRYKQTVIGFAWAIIRPLLTIIVFTLIFGRLARLPSDGAPYSTLVLVGMIPWQFFASALNEASLSLANKENIITKVYFPRIIIPISGVIVNLAELAIGLAMLTVLLAWQRVPITLNLLFLPLILLLTLLLTFGCAIWVSALSARFRDFRQIVPFLLQMGLYISPIAYSATIVPETWRTWYALNPFTGIIEGLRWSVFANTPAPPTHGLAISLGIAALATASGIAYFRSIEKRFAELL</sequence>
<gene>
    <name evidence="11" type="ORF">GNH96_15045</name>
</gene>
<dbReference type="GO" id="GO:0140359">
    <property type="term" value="F:ABC-type transporter activity"/>
    <property type="evidence" value="ECO:0007669"/>
    <property type="project" value="InterPro"/>
</dbReference>
<evidence type="ECO:0000256" key="2">
    <source>
        <dbReference type="ARBA" id="ARBA00007783"/>
    </source>
</evidence>
<dbReference type="PANTHER" id="PTHR30413">
    <property type="entry name" value="INNER MEMBRANE TRANSPORT PERMEASE"/>
    <property type="match status" value="1"/>
</dbReference>
<accession>A0A858QBN9</accession>
<organism evidence="11 12">
    <name type="scientific">Methylococcus geothermalis</name>
    <dbReference type="NCBI Taxonomy" id="2681310"/>
    <lineage>
        <taxon>Bacteria</taxon>
        <taxon>Pseudomonadati</taxon>
        <taxon>Pseudomonadota</taxon>
        <taxon>Gammaproteobacteria</taxon>
        <taxon>Methylococcales</taxon>
        <taxon>Methylococcaceae</taxon>
        <taxon>Methylococcus</taxon>
    </lineage>
</organism>
<keyword evidence="7 9" id="KW-1133">Transmembrane helix</keyword>
<feature type="transmembrane region" description="Helical" evidence="9">
    <location>
        <begin position="95"/>
        <end position="114"/>
    </location>
</feature>
<dbReference type="InterPro" id="IPR013525">
    <property type="entry name" value="ABC2_TM"/>
</dbReference>
<keyword evidence="6 9" id="KW-0812">Transmembrane</keyword>
<protein>
    <recommendedName>
        <fullName evidence="9">Transport permease protein</fullName>
    </recommendedName>
</protein>
<comment type="subcellular location">
    <subcellularLocation>
        <location evidence="1 9">Cell inner membrane</location>
        <topology evidence="1 9">Multi-pass membrane protein</topology>
    </subcellularLocation>
</comment>
<dbReference type="EMBL" id="CP046565">
    <property type="protein sequence ID" value="QJD31125.1"/>
    <property type="molecule type" value="Genomic_DNA"/>
</dbReference>
<dbReference type="AlphaFoldDB" id="A0A858QBN9"/>
<dbReference type="PROSITE" id="PS51012">
    <property type="entry name" value="ABC_TM2"/>
    <property type="match status" value="1"/>
</dbReference>
<evidence type="ECO:0000313" key="12">
    <source>
        <dbReference type="Proteomes" id="UP000503004"/>
    </source>
</evidence>
<evidence type="ECO:0000256" key="1">
    <source>
        <dbReference type="ARBA" id="ARBA00004429"/>
    </source>
</evidence>
<feature type="transmembrane region" description="Helical" evidence="9">
    <location>
        <begin position="205"/>
        <end position="226"/>
    </location>
</feature>
<dbReference type="PRINTS" id="PR00164">
    <property type="entry name" value="ABC2TRNSPORT"/>
</dbReference>
<keyword evidence="8 9" id="KW-0472">Membrane</keyword>
<evidence type="ECO:0000256" key="8">
    <source>
        <dbReference type="ARBA" id="ARBA00023136"/>
    </source>
</evidence>
<evidence type="ECO:0000256" key="4">
    <source>
        <dbReference type="ARBA" id="ARBA00022475"/>
    </source>
</evidence>
<evidence type="ECO:0000313" key="11">
    <source>
        <dbReference type="EMBL" id="QJD31125.1"/>
    </source>
</evidence>